<organism evidence="2 3">
    <name type="scientific">Metabacillus endolithicus</name>
    <dbReference type="NCBI Taxonomy" id="1535204"/>
    <lineage>
        <taxon>Bacteria</taxon>
        <taxon>Bacillati</taxon>
        <taxon>Bacillota</taxon>
        <taxon>Bacilli</taxon>
        <taxon>Bacillales</taxon>
        <taxon>Bacillaceae</taxon>
        <taxon>Metabacillus</taxon>
    </lineage>
</organism>
<dbReference type="Proteomes" id="UP001597318">
    <property type="component" value="Unassembled WGS sequence"/>
</dbReference>
<evidence type="ECO:0000313" key="2">
    <source>
        <dbReference type="EMBL" id="MFD2212286.1"/>
    </source>
</evidence>
<gene>
    <name evidence="2" type="ORF">ACFSKK_01010</name>
</gene>
<comment type="caution">
    <text evidence="2">The sequence shown here is derived from an EMBL/GenBank/DDBJ whole genome shotgun (WGS) entry which is preliminary data.</text>
</comment>
<accession>A0ABW5BU46</accession>
<dbReference type="Pfam" id="PF13791">
    <property type="entry name" value="Sigma_reg_C"/>
    <property type="match status" value="1"/>
</dbReference>
<dbReference type="InterPro" id="IPR025672">
    <property type="entry name" value="Sigma_reg_C_dom"/>
</dbReference>
<protein>
    <submittedName>
        <fullName evidence="2">Anti sigma factor C-terminal domain-containing protein</fullName>
    </submittedName>
</protein>
<evidence type="ECO:0000259" key="1">
    <source>
        <dbReference type="Pfam" id="PF13791"/>
    </source>
</evidence>
<dbReference type="EMBL" id="JBHUIK010000001">
    <property type="protein sequence ID" value="MFD2212286.1"/>
    <property type="molecule type" value="Genomic_DNA"/>
</dbReference>
<dbReference type="RefSeq" id="WP_247342678.1">
    <property type="nucleotide sequence ID" value="NZ_CP095550.1"/>
</dbReference>
<reference evidence="3" key="1">
    <citation type="journal article" date="2019" name="Int. J. Syst. Evol. Microbiol.">
        <title>The Global Catalogue of Microorganisms (GCM) 10K type strain sequencing project: providing services to taxonomists for standard genome sequencing and annotation.</title>
        <authorList>
            <consortium name="The Broad Institute Genomics Platform"/>
            <consortium name="The Broad Institute Genome Sequencing Center for Infectious Disease"/>
            <person name="Wu L."/>
            <person name="Ma J."/>
        </authorList>
    </citation>
    <scope>NUCLEOTIDE SEQUENCE [LARGE SCALE GENOMIC DNA]</scope>
    <source>
        <strain evidence="3">CGMCC 1.15474</strain>
    </source>
</reference>
<name>A0ABW5BU46_9BACI</name>
<keyword evidence="3" id="KW-1185">Reference proteome</keyword>
<evidence type="ECO:0000313" key="3">
    <source>
        <dbReference type="Proteomes" id="UP001597318"/>
    </source>
</evidence>
<sequence length="213" mass="25053">MYEYSFLNSYSRISSRNQFEFSEGEEEPSNRHIYHTDTMQREMQFYHPKVTYEYYLNDIPLLEKHPNKYAEMAISFDKNYTIAEIKKMLPEQVSPVWYWVDTNDNLKYLNEIDMPEAAHYVYGFDAQKGDIEFGNGTEKDFILALKSGLEMSKKYKNEYKRIYDFLRQGKKEPSPKDVKVIGVVVTGSTEELKKLQNQPYAKAIVLGAVVEDK</sequence>
<proteinExistence type="predicted"/>
<feature type="domain" description="Sigma factor regulator C-terminal" evidence="1">
    <location>
        <begin position="65"/>
        <end position="207"/>
    </location>
</feature>